<dbReference type="STRING" id="37625.SAMN05660420_01542"/>
<feature type="transmembrane region" description="Helical" evidence="1">
    <location>
        <begin position="148"/>
        <end position="171"/>
    </location>
</feature>
<feature type="transmembrane region" description="Helical" evidence="1">
    <location>
        <begin position="118"/>
        <end position="139"/>
    </location>
</feature>
<keyword evidence="1" id="KW-0812">Transmembrane</keyword>
<dbReference type="Proteomes" id="UP000199409">
    <property type="component" value="Unassembled WGS sequence"/>
</dbReference>
<evidence type="ECO:0000313" key="3">
    <source>
        <dbReference type="Proteomes" id="UP000199409"/>
    </source>
</evidence>
<reference evidence="2 3" key="1">
    <citation type="submission" date="2016-10" db="EMBL/GenBank/DDBJ databases">
        <authorList>
            <person name="de Groot N.N."/>
        </authorList>
    </citation>
    <scope>NUCLEOTIDE SEQUENCE [LARGE SCALE GENOMIC DNA]</scope>
    <source>
        <strain evidence="2 3">DSM 7343</strain>
    </source>
</reference>
<protein>
    <submittedName>
        <fullName evidence="2">Uncharacterized protein</fullName>
    </submittedName>
</protein>
<name>A0A1H3ZJV8_9BACT</name>
<proteinExistence type="predicted"/>
<evidence type="ECO:0000313" key="2">
    <source>
        <dbReference type="EMBL" id="SEA23544.1"/>
    </source>
</evidence>
<dbReference type="EMBL" id="FNQN01000004">
    <property type="protein sequence ID" value="SEA23544.1"/>
    <property type="molecule type" value="Genomic_DNA"/>
</dbReference>
<evidence type="ECO:0000256" key="1">
    <source>
        <dbReference type="SAM" id="Phobius"/>
    </source>
</evidence>
<keyword evidence="3" id="KW-1185">Reference proteome</keyword>
<keyword evidence="1" id="KW-0472">Membrane</keyword>
<feature type="transmembrane region" description="Helical" evidence="1">
    <location>
        <begin position="37"/>
        <end position="58"/>
    </location>
</feature>
<keyword evidence="1" id="KW-1133">Transmembrane helix</keyword>
<feature type="transmembrane region" description="Helical" evidence="1">
    <location>
        <begin position="6"/>
        <end position="25"/>
    </location>
</feature>
<feature type="transmembrane region" description="Helical" evidence="1">
    <location>
        <begin position="64"/>
        <end position="82"/>
    </location>
</feature>
<accession>A0A1H3ZJV8</accession>
<gene>
    <name evidence="2" type="ORF">SAMN05660420_01542</name>
</gene>
<dbReference type="AlphaFoldDB" id="A0A1H3ZJV8"/>
<dbReference type="RefSeq" id="WP_139167494.1">
    <property type="nucleotide sequence ID" value="NZ_FNQN01000004.1"/>
</dbReference>
<dbReference type="OrthoDB" id="5391541at2"/>
<organism evidence="2 3">
    <name type="scientific">Desulfuromusa kysingii</name>
    <dbReference type="NCBI Taxonomy" id="37625"/>
    <lineage>
        <taxon>Bacteria</taxon>
        <taxon>Pseudomonadati</taxon>
        <taxon>Thermodesulfobacteriota</taxon>
        <taxon>Desulfuromonadia</taxon>
        <taxon>Desulfuromonadales</taxon>
        <taxon>Geopsychrobacteraceae</taxon>
        <taxon>Desulfuromusa</taxon>
    </lineage>
</organism>
<sequence>MIDVNILILSSIFVSTFFCSAFFVYDLEQKTYNGFRLWTFSILTMTLGFLAIVARGTIPLELSIFIVSGFFTLAAVIRLDAIKRFLQGKSLNKSLYAIPVFVVLASSIFYFVFDRIDIRTSIVSAVLFLLSISISWVLIQHSTPENKMLYYSAAIFIALRGAIILSRAFAWQPENLQTVFSAGIGSTIQLEFGLVSEIGQNVIFLMMNSQRSAADYIQSESKLHSTIIDLKKANEQIKTLEGVIPICMYCKNIRDEKETWNQLEQYISDHSDASFSHGICPDCLKKQYPEYIDTENNICSPKANEGLIKV</sequence>
<feature type="transmembrane region" description="Helical" evidence="1">
    <location>
        <begin position="94"/>
        <end position="112"/>
    </location>
</feature>